<reference evidence="8" key="1">
    <citation type="journal article" date="2019" name="Int. J. Syst. Evol. Microbiol.">
        <title>The Global Catalogue of Microorganisms (GCM) 10K type strain sequencing project: providing services to taxonomists for standard genome sequencing and annotation.</title>
        <authorList>
            <consortium name="The Broad Institute Genomics Platform"/>
            <consortium name="The Broad Institute Genome Sequencing Center for Infectious Disease"/>
            <person name="Wu L."/>
            <person name="Ma J."/>
        </authorList>
    </citation>
    <scope>NUCLEOTIDE SEQUENCE [LARGE SCALE GENOMIC DNA]</scope>
    <source>
        <strain evidence="8">KCTC 23314</strain>
    </source>
</reference>
<dbReference type="Pfam" id="PF00196">
    <property type="entry name" value="GerE"/>
    <property type="match status" value="1"/>
</dbReference>
<dbReference type="PROSITE" id="PS50110">
    <property type="entry name" value="RESPONSE_REGULATORY"/>
    <property type="match status" value="1"/>
</dbReference>
<sequence length="234" mass="25118">MAQRSTLPRLRHNTREDLMPDDLPDLPEPAPFSVLLADAQPLMRLGVAALVDAQADMHVVAQAASLDALQALLARHRPDLVCLDIALLDPQPAERLAALRHGQHACRVVVLTQRAGEEDIYRAVCAGADAYLFKDSPAEELLQGLRTVHAGGRYMPPAVAARLAARLHGGVLSQREMQVLEQVAAGHSNKRIGLAFGISDGTVKSHTKRIFHKLGATSRTGAVAIAVQRGLIAL</sequence>
<dbReference type="InterPro" id="IPR011006">
    <property type="entry name" value="CheY-like_superfamily"/>
</dbReference>
<dbReference type="PROSITE" id="PS00622">
    <property type="entry name" value="HTH_LUXR_1"/>
    <property type="match status" value="1"/>
</dbReference>
<dbReference type="SUPFAM" id="SSF46894">
    <property type="entry name" value="C-terminal effector domain of the bipartite response regulators"/>
    <property type="match status" value="1"/>
</dbReference>
<feature type="modified residue" description="4-aspartylphosphate" evidence="3">
    <location>
        <position position="84"/>
    </location>
</feature>
<feature type="region of interest" description="Disordered" evidence="4">
    <location>
        <begin position="1"/>
        <end position="24"/>
    </location>
</feature>
<dbReference type="InterPro" id="IPR000792">
    <property type="entry name" value="Tscrpt_reg_LuxR_C"/>
</dbReference>
<keyword evidence="1 3" id="KW-0597">Phosphoprotein</keyword>
<dbReference type="InterPro" id="IPR016032">
    <property type="entry name" value="Sig_transdc_resp-reg_C-effctor"/>
</dbReference>
<name>A0ABQ3G9H7_9BURK</name>
<protein>
    <submittedName>
        <fullName evidence="7">DNA-binding response regulator</fullName>
    </submittedName>
</protein>
<feature type="domain" description="Response regulatory" evidence="6">
    <location>
        <begin position="33"/>
        <end position="149"/>
    </location>
</feature>
<dbReference type="InterPro" id="IPR058245">
    <property type="entry name" value="NreC/VraR/RcsB-like_REC"/>
</dbReference>
<evidence type="ECO:0000259" key="5">
    <source>
        <dbReference type="PROSITE" id="PS50043"/>
    </source>
</evidence>
<dbReference type="GO" id="GO:0003677">
    <property type="term" value="F:DNA binding"/>
    <property type="evidence" value="ECO:0007669"/>
    <property type="project" value="UniProtKB-KW"/>
</dbReference>
<evidence type="ECO:0000256" key="2">
    <source>
        <dbReference type="ARBA" id="ARBA00023125"/>
    </source>
</evidence>
<feature type="domain" description="HTH luxR-type" evidence="5">
    <location>
        <begin position="165"/>
        <end position="230"/>
    </location>
</feature>
<dbReference type="InterPro" id="IPR039420">
    <property type="entry name" value="WalR-like"/>
</dbReference>
<organism evidence="7 8">
    <name type="scientific">Pseudorhodoferax aquiterrae</name>
    <dbReference type="NCBI Taxonomy" id="747304"/>
    <lineage>
        <taxon>Bacteria</taxon>
        <taxon>Pseudomonadati</taxon>
        <taxon>Pseudomonadota</taxon>
        <taxon>Betaproteobacteria</taxon>
        <taxon>Burkholderiales</taxon>
        <taxon>Comamonadaceae</taxon>
    </lineage>
</organism>
<dbReference type="Gene3D" id="3.40.50.2300">
    <property type="match status" value="1"/>
</dbReference>
<dbReference type="PANTHER" id="PTHR43214">
    <property type="entry name" value="TWO-COMPONENT RESPONSE REGULATOR"/>
    <property type="match status" value="1"/>
</dbReference>
<evidence type="ECO:0000313" key="8">
    <source>
        <dbReference type="Proteomes" id="UP000626210"/>
    </source>
</evidence>
<evidence type="ECO:0000259" key="6">
    <source>
        <dbReference type="PROSITE" id="PS50110"/>
    </source>
</evidence>
<proteinExistence type="predicted"/>
<dbReference type="Pfam" id="PF00072">
    <property type="entry name" value="Response_reg"/>
    <property type="match status" value="1"/>
</dbReference>
<dbReference type="CDD" id="cd06170">
    <property type="entry name" value="LuxR_C_like"/>
    <property type="match status" value="1"/>
</dbReference>
<evidence type="ECO:0000313" key="7">
    <source>
        <dbReference type="EMBL" id="GHC98805.1"/>
    </source>
</evidence>
<gene>
    <name evidence="7" type="ORF">GCM10007320_54850</name>
</gene>
<comment type="caution">
    <text evidence="7">The sequence shown here is derived from an EMBL/GenBank/DDBJ whole genome shotgun (WGS) entry which is preliminary data.</text>
</comment>
<dbReference type="PRINTS" id="PR00038">
    <property type="entry name" value="HTHLUXR"/>
</dbReference>
<dbReference type="SMART" id="SM00421">
    <property type="entry name" value="HTH_LUXR"/>
    <property type="match status" value="1"/>
</dbReference>
<dbReference type="CDD" id="cd17535">
    <property type="entry name" value="REC_NarL-like"/>
    <property type="match status" value="1"/>
</dbReference>
<keyword evidence="2 7" id="KW-0238">DNA-binding</keyword>
<keyword evidence="8" id="KW-1185">Reference proteome</keyword>
<dbReference type="SUPFAM" id="SSF52172">
    <property type="entry name" value="CheY-like"/>
    <property type="match status" value="1"/>
</dbReference>
<dbReference type="SMART" id="SM00448">
    <property type="entry name" value="REC"/>
    <property type="match status" value="1"/>
</dbReference>
<dbReference type="Proteomes" id="UP000626210">
    <property type="component" value="Unassembled WGS sequence"/>
</dbReference>
<evidence type="ECO:0000256" key="3">
    <source>
        <dbReference type="PROSITE-ProRule" id="PRU00169"/>
    </source>
</evidence>
<evidence type="ECO:0000256" key="1">
    <source>
        <dbReference type="ARBA" id="ARBA00022553"/>
    </source>
</evidence>
<dbReference type="InterPro" id="IPR001789">
    <property type="entry name" value="Sig_transdc_resp-reg_receiver"/>
</dbReference>
<dbReference type="EMBL" id="BMYK01000027">
    <property type="protein sequence ID" value="GHC98805.1"/>
    <property type="molecule type" value="Genomic_DNA"/>
</dbReference>
<accession>A0ABQ3G9H7</accession>
<dbReference type="PROSITE" id="PS50043">
    <property type="entry name" value="HTH_LUXR_2"/>
    <property type="match status" value="1"/>
</dbReference>
<evidence type="ECO:0000256" key="4">
    <source>
        <dbReference type="SAM" id="MobiDB-lite"/>
    </source>
</evidence>